<dbReference type="Proteomes" id="UP000071778">
    <property type="component" value="Chromosome"/>
</dbReference>
<dbReference type="CDD" id="cd16325">
    <property type="entry name" value="LolA"/>
    <property type="match status" value="1"/>
</dbReference>
<dbReference type="PATRIC" id="fig|279058.17.peg.2740"/>
<feature type="signal peptide" evidence="2">
    <location>
        <begin position="1"/>
        <end position="29"/>
    </location>
</feature>
<dbReference type="RefSeq" id="WP_061533563.1">
    <property type="nucleotide sequence ID" value="NZ_CP013233.1"/>
</dbReference>
<dbReference type="Gene3D" id="2.50.20.10">
    <property type="entry name" value="Lipoprotein localisation LolA/LolB/LppX"/>
    <property type="match status" value="1"/>
</dbReference>
<keyword evidence="4" id="KW-1185">Reference proteome</keyword>
<dbReference type="InterPro" id="IPR004564">
    <property type="entry name" value="OM_lipoprot_carrier_LolA-like"/>
</dbReference>
<evidence type="ECO:0000313" key="3">
    <source>
        <dbReference type="EMBL" id="AMP10248.1"/>
    </source>
</evidence>
<evidence type="ECO:0000256" key="2">
    <source>
        <dbReference type="SAM" id="SignalP"/>
    </source>
</evidence>
<dbReference type="AlphaFoldDB" id="A0A127PRD1"/>
<proteinExistence type="predicted"/>
<feature type="chain" id="PRO_5007277181" evidence="2">
    <location>
        <begin position="30"/>
        <end position="211"/>
    </location>
</feature>
<dbReference type="OrthoDB" id="7025041at2"/>
<dbReference type="Pfam" id="PF19574">
    <property type="entry name" value="LolA_3"/>
    <property type="match status" value="1"/>
</dbReference>
<protein>
    <submittedName>
        <fullName evidence="3">Outer membrane lipocarrier LolA family protein</fullName>
    </submittedName>
</protein>
<name>A0A127PRD1_9BURK</name>
<gene>
    <name evidence="3" type="ORF">CAter282_2509</name>
</gene>
<dbReference type="InterPro" id="IPR029046">
    <property type="entry name" value="LolA/LolB/LppX"/>
</dbReference>
<evidence type="ECO:0000313" key="4">
    <source>
        <dbReference type="Proteomes" id="UP000071778"/>
    </source>
</evidence>
<dbReference type="SUPFAM" id="SSF89392">
    <property type="entry name" value="Prokaryotic lipoproteins and lipoprotein localization factors"/>
    <property type="match status" value="1"/>
</dbReference>
<evidence type="ECO:0000256" key="1">
    <source>
        <dbReference type="ARBA" id="ARBA00022729"/>
    </source>
</evidence>
<organism evidence="3 4">
    <name type="scientific">Collimonas arenae</name>
    <dbReference type="NCBI Taxonomy" id="279058"/>
    <lineage>
        <taxon>Bacteria</taxon>
        <taxon>Pseudomonadati</taxon>
        <taxon>Pseudomonadota</taxon>
        <taxon>Betaproteobacteria</taxon>
        <taxon>Burkholderiales</taxon>
        <taxon>Oxalobacteraceae</taxon>
        <taxon>Collimonas</taxon>
    </lineage>
</organism>
<keyword evidence="1 2" id="KW-0732">Signal</keyword>
<accession>A0A127PRD1</accession>
<sequence>MKHLIKVIRTARRLTVIALLACAGLPAHAAAPVDKIQAMLARPPILCGRFDQSKQLVGIKKPLLSNGRFCVVNGKGVLWRTLQPFPNTLRLKRDEIVQMQGDRVAMRMDAKQEPVVRMINGVLFSLLAGDLSQLDKLFELDGSVQGNSWKVALKAREPALAKAIGTLALTGGAYVKTVTIDEASGDRTEITFSGLQSGPTAMTAEEGAALE</sequence>
<dbReference type="EMBL" id="CP013235">
    <property type="protein sequence ID" value="AMP10248.1"/>
    <property type="molecule type" value="Genomic_DNA"/>
</dbReference>
<reference evidence="3 4" key="1">
    <citation type="submission" date="2015-11" db="EMBL/GenBank/DDBJ databases">
        <title>Exploring the genomic traits of fungus-feeding bacterial genus Collimonas.</title>
        <authorList>
            <person name="Song C."/>
            <person name="Schmidt R."/>
            <person name="de Jager V."/>
            <person name="Krzyzanowska D."/>
            <person name="Jongedijk E."/>
            <person name="Cankar K."/>
            <person name="Beekwilder J."/>
            <person name="van Veen A."/>
            <person name="de Boer W."/>
            <person name="van Veen J.A."/>
            <person name="Garbeva P."/>
        </authorList>
    </citation>
    <scope>NUCLEOTIDE SEQUENCE [LARGE SCALE GENOMIC DNA]</scope>
    <source>
        <strain evidence="3 4">Ter282</strain>
    </source>
</reference>